<dbReference type="EMBL" id="BART01027955">
    <property type="protein sequence ID" value="GAG99350.1"/>
    <property type="molecule type" value="Genomic_DNA"/>
</dbReference>
<dbReference type="Pfam" id="PF08281">
    <property type="entry name" value="Sigma70_r4_2"/>
    <property type="match status" value="1"/>
</dbReference>
<dbReference type="InterPro" id="IPR013249">
    <property type="entry name" value="RNA_pol_sigma70_r4_t2"/>
</dbReference>
<dbReference type="AlphaFoldDB" id="X1BWB5"/>
<accession>X1BWB5</accession>
<feature type="non-terminal residue" evidence="2">
    <location>
        <position position="1"/>
    </location>
</feature>
<proteinExistence type="predicted"/>
<protein>
    <recommendedName>
        <fullName evidence="1">HTH luxR-type domain-containing protein</fullName>
    </recommendedName>
</protein>
<dbReference type="GO" id="GO:0003677">
    <property type="term" value="F:DNA binding"/>
    <property type="evidence" value="ECO:0007669"/>
    <property type="project" value="InterPro"/>
</dbReference>
<gene>
    <name evidence="2" type="ORF">S01H4_49425</name>
</gene>
<dbReference type="GO" id="GO:0016987">
    <property type="term" value="F:sigma factor activity"/>
    <property type="evidence" value="ECO:0007669"/>
    <property type="project" value="InterPro"/>
</dbReference>
<dbReference type="InterPro" id="IPR000792">
    <property type="entry name" value="Tscrpt_reg_LuxR_C"/>
</dbReference>
<dbReference type="InterPro" id="IPR036388">
    <property type="entry name" value="WH-like_DNA-bd_sf"/>
</dbReference>
<name>X1BWB5_9ZZZZ</name>
<dbReference type="GO" id="GO:0006352">
    <property type="term" value="P:DNA-templated transcription initiation"/>
    <property type="evidence" value="ECO:0007669"/>
    <property type="project" value="InterPro"/>
</dbReference>
<dbReference type="InterPro" id="IPR013324">
    <property type="entry name" value="RNA_pol_sigma_r3/r4-like"/>
</dbReference>
<dbReference type="PROSITE" id="PS00622">
    <property type="entry name" value="HTH_LUXR_1"/>
    <property type="match status" value="1"/>
</dbReference>
<dbReference type="SUPFAM" id="SSF88659">
    <property type="entry name" value="Sigma3 and sigma4 domains of RNA polymerase sigma factors"/>
    <property type="match status" value="1"/>
</dbReference>
<reference evidence="2" key="1">
    <citation type="journal article" date="2014" name="Front. Microbiol.">
        <title>High frequency of phylogenetically diverse reductive dehalogenase-homologous genes in deep subseafloor sedimentary metagenomes.</title>
        <authorList>
            <person name="Kawai M."/>
            <person name="Futagami T."/>
            <person name="Toyoda A."/>
            <person name="Takaki Y."/>
            <person name="Nishi S."/>
            <person name="Hori S."/>
            <person name="Arai W."/>
            <person name="Tsubouchi T."/>
            <person name="Morono Y."/>
            <person name="Uchiyama I."/>
            <person name="Ito T."/>
            <person name="Fujiyama A."/>
            <person name="Inagaki F."/>
            <person name="Takami H."/>
        </authorList>
    </citation>
    <scope>NUCLEOTIDE SEQUENCE</scope>
    <source>
        <strain evidence="2">Expedition CK06-06</strain>
    </source>
</reference>
<evidence type="ECO:0000313" key="2">
    <source>
        <dbReference type="EMBL" id="GAG99350.1"/>
    </source>
</evidence>
<organism evidence="2">
    <name type="scientific">marine sediment metagenome</name>
    <dbReference type="NCBI Taxonomy" id="412755"/>
    <lineage>
        <taxon>unclassified sequences</taxon>
        <taxon>metagenomes</taxon>
        <taxon>ecological metagenomes</taxon>
    </lineage>
</organism>
<comment type="caution">
    <text evidence="2">The sequence shown here is derived from an EMBL/GenBank/DDBJ whole genome shotgun (WGS) entry which is preliminary data.</text>
</comment>
<evidence type="ECO:0000259" key="1">
    <source>
        <dbReference type="PROSITE" id="PS00622"/>
    </source>
</evidence>
<feature type="domain" description="HTH luxR-type" evidence="1">
    <location>
        <begin position="10"/>
        <end position="37"/>
    </location>
</feature>
<dbReference type="Gene3D" id="1.10.10.10">
    <property type="entry name" value="Winged helix-like DNA-binding domain superfamily/Winged helix DNA-binding domain"/>
    <property type="match status" value="1"/>
</dbReference>
<sequence length="46" mass="5261">AVFTLRDIQGMSYQEISKALNIEEGTVKSRLNRARLRLARELEGNL</sequence>